<dbReference type="Gene3D" id="3.40.50.300">
    <property type="entry name" value="P-loop containing nucleotide triphosphate hydrolases"/>
    <property type="match status" value="1"/>
</dbReference>
<keyword evidence="12" id="KW-1185">Reference proteome</keyword>
<dbReference type="InterPro" id="IPR048466">
    <property type="entry name" value="DNA_pol3_delta-like_C"/>
</dbReference>
<name>C4G956_9FIRM</name>
<evidence type="ECO:0000256" key="2">
    <source>
        <dbReference type="ARBA" id="ARBA00017703"/>
    </source>
</evidence>
<evidence type="ECO:0000256" key="4">
    <source>
        <dbReference type="ARBA" id="ARBA00022695"/>
    </source>
</evidence>
<keyword evidence="4 11" id="KW-0548">Nucleotidyltransferase</keyword>
<evidence type="ECO:0000256" key="5">
    <source>
        <dbReference type="ARBA" id="ARBA00022705"/>
    </source>
</evidence>
<dbReference type="SUPFAM" id="SSF48019">
    <property type="entry name" value="post-AAA+ oligomerization domain-like"/>
    <property type="match status" value="1"/>
</dbReference>
<evidence type="ECO:0000256" key="3">
    <source>
        <dbReference type="ARBA" id="ARBA00022679"/>
    </source>
</evidence>
<dbReference type="EC" id="2.7.7.7" evidence="1"/>
<evidence type="ECO:0000313" key="11">
    <source>
        <dbReference type="EMBL" id="EEP29153.1"/>
    </source>
</evidence>
<dbReference type="InterPro" id="IPR005790">
    <property type="entry name" value="DNA_polIII_delta"/>
</dbReference>
<evidence type="ECO:0000256" key="8">
    <source>
        <dbReference type="ARBA" id="ARBA00049244"/>
    </source>
</evidence>
<evidence type="ECO:0000259" key="9">
    <source>
        <dbReference type="Pfam" id="PF06144"/>
    </source>
</evidence>
<dbReference type="Pfam" id="PF06144">
    <property type="entry name" value="DNA_pol3_delta"/>
    <property type="match status" value="1"/>
</dbReference>
<gene>
    <name evidence="11" type="primary">holA</name>
    <name evidence="11" type="ORF">GCWU000342_00506</name>
</gene>
<accession>C4G956</accession>
<keyword evidence="6" id="KW-0239">DNA-directed DNA polymerase</keyword>
<feature type="domain" description="DNA polymerase III delta N-terminal" evidence="9">
    <location>
        <begin position="26"/>
        <end position="131"/>
    </location>
</feature>
<dbReference type="HOGENOM" id="CLU_044694_2_2_9"/>
<comment type="catalytic activity">
    <reaction evidence="8">
        <text>DNA(n) + a 2'-deoxyribonucleoside 5'-triphosphate = DNA(n+1) + diphosphate</text>
        <dbReference type="Rhea" id="RHEA:22508"/>
        <dbReference type="Rhea" id="RHEA-COMP:17339"/>
        <dbReference type="Rhea" id="RHEA-COMP:17340"/>
        <dbReference type="ChEBI" id="CHEBI:33019"/>
        <dbReference type="ChEBI" id="CHEBI:61560"/>
        <dbReference type="ChEBI" id="CHEBI:173112"/>
        <dbReference type="EC" id="2.7.7.7"/>
    </reaction>
</comment>
<dbReference type="Proteomes" id="UP000003494">
    <property type="component" value="Unassembled WGS sequence"/>
</dbReference>
<dbReference type="Gene3D" id="1.20.272.10">
    <property type="match status" value="1"/>
</dbReference>
<organism evidence="11 12">
    <name type="scientific">Shuttleworthella satelles DSM 14600</name>
    <dbReference type="NCBI Taxonomy" id="626523"/>
    <lineage>
        <taxon>Bacteria</taxon>
        <taxon>Bacillati</taxon>
        <taxon>Bacillota</taxon>
        <taxon>Clostridia</taxon>
        <taxon>Lachnospirales</taxon>
        <taxon>Lachnospiraceae</taxon>
        <taxon>Shuttleworthella</taxon>
    </lineage>
</organism>
<comment type="similarity">
    <text evidence="7">Belongs to the DNA polymerase HolA subunit family.</text>
</comment>
<dbReference type="STRING" id="626523.GCWU000342_00506"/>
<dbReference type="GO" id="GO:0003887">
    <property type="term" value="F:DNA-directed DNA polymerase activity"/>
    <property type="evidence" value="ECO:0007669"/>
    <property type="project" value="UniProtKB-KW"/>
</dbReference>
<dbReference type="eggNOG" id="COG1466">
    <property type="taxonomic scope" value="Bacteria"/>
</dbReference>
<comment type="caution">
    <text evidence="11">The sequence shown here is derived from an EMBL/GenBank/DDBJ whole genome shotgun (WGS) entry which is preliminary data.</text>
</comment>
<dbReference type="AlphaFoldDB" id="C4G956"/>
<dbReference type="SUPFAM" id="SSF52540">
    <property type="entry name" value="P-loop containing nucleoside triphosphate hydrolases"/>
    <property type="match status" value="1"/>
</dbReference>
<dbReference type="EMBL" id="ACIP02000001">
    <property type="protein sequence ID" value="EEP29153.1"/>
    <property type="molecule type" value="Genomic_DNA"/>
</dbReference>
<keyword evidence="5" id="KW-0235">DNA replication</keyword>
<evidence type="ECO:0000256" key="7">
    <source>
        <dbReference type="ARBA" id="ARBA00034754"/>
    </source>
</evidence>
<dbReference type="InterPro" id="IPR010372">
    <property type="entry name" value="DNA_pol3_delta_N"/>
</dbReference>
<evidence type="ECO:0000256" key="1">
    <source>
        <dbReference type="ARBA" id="ARBA00012417"/>
    </source>
</evidence>
<dbReference type="PANTHER" id="PTHR34388">
    <property type="entry name" value="DNA POLYMERASE III SUBUNIT DELTA"/>
    <property type="match status" value="1"/>
</dbReference>
<dbReference type="InterPro" id="IPR027417">
    <property type="entry name" value="P-loop_NTPase"/>
</dbReference>
<dbReference type="InterPro" id="IPR008921">
    <property type="entry name" value="DNA_pol3_clamp-load_cplx_C"/>
</dbReference>
<dbReference type="Gene3D" id="1.10.8.60">
    <property type="match status" value="1"/>
</dbReference>
<protein>
    <recommendedName>
        <fullName evidence="2">DNA polymerase III subunit delta</fullName>
        <ecNumber evidence="1">2.7.7.7</ecNumber>
    </recommendedName>
</protein>
<dbReference type="PANTHER" id="PTHR34388:SF1">
    <property type="entry name" value="DNA POLYMERASE III SUBUNIT DELTA"/>
    <property type="match status" value="1"/>
</dbReference>
<feature type="domain" description="DNA polymerase III delta subunit-like C-terminal" evidence="10">
    <location>
        <begin position="213"/>
        <end position="332"/>
    </location>
</feature>
<dbReference type="GO" id="GO:0006261">
    <property type="term" value="P:DNA-templated DNA replication"/>
    <property type="evidence" value="ECO:0007669"/>
    <property type="project" value="TreeGrafter"/>
</dbReference>
<evidence type="ECO:0000259" key="10">
    <source>
        <dbReference type="Pfam" id="PF21694"/>
    </source>
</evidence>
<dbReference type="NCBIfam" id="TIGR01128">
    <property type="entry name" value="holA"/>
    <property type="match status" value="1"/>
</dbReference>
<dbReference type="GO" id="GO:0009360">
    <property type="term" value="C:DNA polymerase III complex"/>
    <property type="evidence" value="ECO:0007669"/>
    <property type="project" value="InterPro"/>
</dbReference>
<evidence type="ECO:0000313" key="12">
    <source>
        <dbReference type="Proteomes" id="UP000003494"/>
    </source>
</evidence>
<dbReference type="RefSeq" id="WP_006905541.1">
    <property type="nucleotide sequence ID" value="NZ_GG665866.1"/>
</dbReference>
<evidence type="ECO:0000256" key="6">
    <source>
        <dbReference type="ARBA" id="ARBA00022932"/>
    </source>
</evidence>
<dbReference type="GO" id="GO:0003677">
    <property type="term" value="F:DNA binding"/>
    <property type="evidence" value="ECO:0007669"/>
    <property type="project" value="InterPro"/>
</dbReference>
<keyword evidence="3 11" id="KW-0808">Transferase</keyword>
<sequence length="334" mass="39019">MERDFTIVFMQTINQDIKTGQFHRAYLLYGEEDYLKLQYRDRLVRALTGGQESMNFSRMEGDDCDLKGLIDLAQTMPFFADHRCILIMESGFFNSSNDELAAYLETVPETAVLIFVEKAVRKSTRPFKAITKYGYACEFLKPDERTLMQWIGGRLSKEKKTMSPEAWREFFLRSGENMENMEREYEKLVTYCLDRERIELDDVRAITSRPLNNRVFDLIDAMARRDGKLLLEHYADMIAAKEPPLRILSLIERQFIQMLAVRQMSSDHLSDREIGQKIAVSPYIVGKIRRSSESYSQEQIRQLLADASDMEERIKTGKITDRLGVEVLMMRYAR</sequence>
<reference evidence="11" key="1">
    <citation type="submission" date="2009-04" db="EMBL/GenBank/DDBJ databases">
        <authorList>
            <person name="Weinstock G."/>
            <person name="Sodergren E."/>
            <person name="Clifton S."/>
            <person name="Fulton L."/>
            <person name="Fulton B."/>
            <person name="Courtney L."/>
            <person name="Fronick C."/>
            <person name="Harrison M."/>
            <person name="Strong C."/>
            <person name="Farmer C."/>
            <person name="Delahaunty K."/>
            <person name="Markovic C."/>
            <person name="Hall O."/>
            <person name="Minx P."/>
            <person name="Tomlinson C."/>
            <person name="Mitreva M."/>
            <person name="Nelson J."/>
            <person name="Hou S."/>
            <person name="Wollam A."/>
            <person name="Pepin K.H."/>
            <person name="Johnson M."/>
            <person name="Bhonagiri V."/>
            <person name="Nash W.E."/>
            <person name="Warren W."/>
            <person name="Chinwalla A."/>
            <person name="Mardis E.R."/>
            <person name="Wilson R.K."/>
        </authorList>
    </citation>
    <scope>NUCLEOTIDE SEQUENCE [LARGE SCALE GENOMIC DNA]</scope>
    <source>
        <strain evidence="11">DSM 14600</strain>
    </source>
</reference>
<proteinExistence type="inferred from homology"/>
<dbReference type="Pfam" id="PF21694">
    <property type="entry name" value="DNA_pol3_delta_C"/>
    <property type="match status" value="1"/>
</dbReference>